<feature type="region of interest" description="Disordered" evidence="2">
    <location>
        <begin position="55"/>
        <end position="81"/>
    </location>
</feature>
<name>A0A1U7HNF0_9CHRO</name>
<dbReference type="STRING" id="247279.NIES1031_14670"/>
<dbReference type="EMBL" id="MRCC01000011">
    <property type="protein sequence ID" value="OKH25084.1"/>
    <property type="molecule type" value="Genomic_DNA"/>
</dbReference>
<keyword evidence="1" id="KW-0175">Coiled coil</keyword>
<accession>A0A1U7HNF0</accession>
<feature type="compositionally biased region" description="Polar residues" evidence="2">
    <location>
        <begin position="55"/>
        <end position="72"/>
    </location>
</feature>
<dbReference type="Proteomes" id="UP000185984">
    <property type="component" value="Unassembled WGS sequence"/>
</dbReference>
<evidence type="ECO:0000313" key="3">
    <source>
        <dbReference type="EMBL" id="OKH25084.1"/>
    </source>
</evidence>
<reference evidence="3 4" key="1">
    <citation type="submission" date="2016-11" db="EMBL/GenBank/DDBJ databases">
        <title>Draft Genome Sequences of Nine Cyanobacterial Strains from Diverse Habitats.</title>
        <authorList>
            <person name="Zhu T."/>
            <person name="Hou S."/>
            <person name="Lu X."/>
            <person name="Hess W.R."/>
        </authorList>
    </citation>
    <scope>NUCLEOTIDE SEQUENCE [LARGE SCALE GENOMIC DNA]</scope>
    <source>
        <strain evidence="3 4">5.2 s.c.1</strain>
    </source>
</reference>
<evidence type="ECO:0000256" key="2">
    <source>
        <dbReference type="SAM" id="MobiDB-lite"/>
    </source>
</evidence>
<protein>
    <submittedName>
        <fullName evidence="3">Uncharacterized protein</fullName>
    </submittedName>
</protein>
<organism evidence="3 4">
    <name type="scientific">Chroogloeocystis siderophila 5.2 s.c.1</name>
    <dbReference type="NCBI Taxonomy" id="247279"/>
    <lineage>
        <taxon>Bacteria</taxon>
        <taxon>Bacillati</taxon>
        <taxon>Cyanobacteriota</taxon>
        <taxon>Cyanophyceae</taxon>
        <taxon>Oscillatoriophycideae</taxon>
        <taxon>Chroococcales</taxon>
        <taxon>Chroococcaceae</taxon>
        <taxon>Chroogloeocystis</taxon>
    </lineage>
</organism>
<proteinExistence type="predicted"/>
<gene>
    <name evidence="3" type="ORF">NIES1031_14670</name>
</gene>
<sequence>MFRKIIWFSFAAIAVIFVWGNLLVDPAASQAQSRINALEVDLRGVQSRLNRIEAQLNQSRGGQSPRTPSTITPAPPGPRAQLSQEQMFDRLATLVVEVKQQVNNLEKRVATLEKRR</sequence>
<evidence type="ECO:0000256" key="1">
    <source>
        <dbReference type="SAM" id="Coils"/>
    </source>
</evidence>
<feature type="coiled-coil region" evidence="1">
    <location>
        <begin position="28"/>
        <end position="55"/>
    </location>
</feature>
<keyword evidence="4" id="KW-1185">Reference proteome</keyword>
<comment type="caution">
    <text evidence="3">The sequence shown here is derived from an EMBL/GenBank/DDBJ whole genome shotgun (WGS) entry which is preliminary data.</text>
</comment>
<dbReference type="OrthoDB" id="467411at2"/>
<evidence type="ECO:0000313" key="4">
    <source>
        <dbReference type="Proteomes" id="UP000185984"/>
    </source>
</evidence>
<feature type="coiled-coil region" evidence="1">
    <location>
        <begin position="88"/>
        <end position="115"/>
    </location>
</feature>
<dbReference type="RefSeq" id="WP_073550276.1">
    <property type="nucleotide sequence ID" value="NZ_CAWMVK010000003.1"/>
</dbReference>
<dbReference type="AlphaFoldDB" id="A0A1U7HNF0"/>